<dbReference type="EMBL" id="GL732608">
    <property type="protein sequence ID" value="EFX71644.1"/>
    <property type="molecule type" value="Genomic_DNA"/>
</dbReference>
<keyword evidence="4" id="KW-0804">Transcription</keyword>
<feature type="repeat" description="HEAT" evidence="6">
    <location>
        <begin position="880"/>
        <end position="918"/>
    </location>
</feature>
<keyword evidence="11" id="KW-1185">Reference proteome</keyword>
<organism evidence="10 11">
    <name type="scientific">Daphnia pulex</name>
    <name type="common">Water flea</name>
    <dbReference type="NCBI Taxonomy" id="6669"/>
    <lineage>
        <taxon>Eukaryota</taxon>
        <taxon>Metazoa</taxon>
        <taxon>Ecdysozoa</taxon>
        <taxon>Arthropoda</taxon>
        <taxon>Crustacea</taxon>
        <taxon>Branchiopoda</taxon>
        <taxon>Diplostraca</taxon>
        <taxon>Cladocera</taxon>
        <taxon>Anomopoda</taxon>
        <taxon>Daphniidae</taxon>
        <taxon>Daphnia</taxon>
    </lineage>
</organism>
<dbReference type="SUPFAM" id="SSF48371">
    <property type="entry name" value="ARM repeat"/>
    <property type="match status" value="1"/>
</dbReference>
<evidence type="ECO:0000313" key="11">
    <source>
        <dbReference type="Proteomes" id="UP000000305"/>
    </source>
</evidence>
<evidence type="ECO:0000259" key="9">
    <source>
        <dbReference type="Pfam" id="PF25767"/>
    </source>
</evidence>
<evidence type="ECO:0000256" key="1">
    <source>
        <dbReference type="ARBA" id="ARBA00006853"/>
    </source>
</evidence>
<dbReference type="PhylomeDB" id="E9H9I5"/>
<dbReference type="GO" id="GO:0000226">
    <property type="term" value="P:microtubule cytoskeleton organization"/>
    <property type="evidence" value="ECO:0000318"/>
    <property type="project" value="GO_Central"/>
</dbReference>
<dbReference type="Pfam" id="PF12612">
    <property type="entry name" value="TFCD_C"/>
    <property type="match status" value="1"/>
</dbReference>
<dbReference type="GO" id="GO:0034333">
    <property type="term" value="P:adherens junction assembly"/>
    <property type="evidence" value="ECO:0000318"/>
    <property type="project" value="GO_Central"/>
</dbReference>
<comment type="similarity">
    <text evidence="1">Belongs to the TBCD family.</text>
</comment>
<protein>
    <recommendedName>
        <fullName evidence="2">Tubulin-specific chaperone D</fullName>
    </recommendedName>
</protein>
<dbReference type="PROSITE" id="PS50077">
    <property type="entry name" value="HEAT_REPEAT"/>
    <property type="match status" value="1"/>
</dbReference>
<dbReference type="InterPro" id="IPR021133">
    <property type="entry name" value="HEAT_type_2"/>
</dbReference>
<feature type="domain" description="Tubulin-folding cofactor D C-terminal" evidence="7">
    <location>
        <begin position="1286"/>
        <end position="1401"/>
    </location>
</feature>
<evidence type="ECO:0000259" key="8">
    <source>
        <dbReference type="Pfam" id="PF14737"/>
    </source>
</evidence>
<dbReference type="InterPro" id="IPR011989">
    <property type="entry name" value="ARM-like"/>
</dbReference>
<gene>
    <name evidence="10" type="ORF">DAPPUDRAFT_255569</name>
</gene>
<dbReference type="GO" id="GO:0070830">
    <property type="term" value="P:bicellular tight junction assembly"/>
    <property type="evidence" value="ECO:0000318"/>
    <property type="project" value="GO_Central"/>
</dbReference>
<keyword evidence="3" id="KW-0805">Transcription regulation</keyword>
<evidence type="ECO:0000256" key="3">
    <source>
        <dbReference type="ARBA" id="ARBA00023015"/>
    </source>
</evidence>
<dbReference type="FunFam" id="1.25.10.10:FF:001099">
    <property type="entry name" value="Uncharacterized protein"/>
    <property type="match status" value="1"/>
</dbReference>
<dbReference type="InterPro" id="IPR058033">
    <property type="entry name" value="ARM_TBCD_2nd"/>
</dbReference>
<dbReference type="InterPro" id="IPR022577">
    <property type="entry name" value="TBCD_C"/>
</dbReference>
<dbReference type="eggNOG" id="KOG1943">
    <property type="taxonomic scope" value="Eukaryota"/>
</dbReference>
<evidence type="ECO:0000256" key="6">
    <source>
        <dbReference type="PROSITE-ProRule" id="PRU00103"/>
    </source>
</evidence>
<dbReference type="GO" id="GO:0005096">
    <property type="term" value="F:GTPase activator activity"/>
    <property type="evidence" value="ECO:0000318"/>
    <property type="project" value="GO_Central"/>
</dbReference>
<evidence type="ECO:0000256" key="2">
    <source>
        <dbReference type="ARBA" id="ARBA00015003"/>
    </source>
</evidence>
<dbReference type="Proteomes" id="UP000000305">
    <property type="component" value="Unassembled WGS sequence"/>
</dbReference>
<dbReference type="InterPro" id="IPR024119">
    <property type="entry name" value="TF_DEAF-1"/>
</dbReference>
<evidence type="ECO:0000259" key="7">
    <source>
        <dbReference type="Pfam" id="PF12612"/>
    </source>
</evidence>
<dbReference type="PANTHER" id="PTHR10237:SF1">
    <property type="entry name" value="DEFORMED EPIDERMAL AUTOREGULATORY FACTOR 1 HOMOLOG"/>
    <property type="match status" value="1"/>
</dbReference>
<dbReference type="KEGG" id="dpx:DAPPUDRAFT_255569"/>
<dbReference type="PANTHER" id="PTHR10237">
    <property type="entry name" value="DEFORMED EPIDERMAL AUTOREGULATORY FACTOR 1 HOMOLOG SUPPRESSIN"/>
    <property type="match status" value="1"/>
</dbReference>
<dbReference type="GO" id="GO:0016328">
    <property type="term" value="C:lateral plasma membrane"/>
    <property type="evidence" value="ECO:0000318"/>
    <property type="project" value="GO_Central"/>
</dbReference>
<dbReference type="InterPro" id="IPR027974">
    <property type="entry name" value="DUF4470"/>
</dbReference>
<sequence>MQIHLNDQNPLVVARNITILKIISAPDFNPEDDEDIAFLWDVWYNLEWPEVTRKRFQGVLKDLLNDVFPENVSVPKTSQSEMLKEVWSSWLSVSSKTESEARVLMEKVGSERKLTLIQQWGNRNKGEMESALNVDIFSTIIDELASFLERSIGLEGLNDSARQNIREEAKQYFEKGSCRLENDTKIVCLNPTLLDHATLRWTLSYSLCPFVGYLPLDKEELDTSIKSKMMIRSCQKILRNLLSFYRRRLIDGKTFEFLFYLEDAIEFCYSENVNKFDVIDCSDFADQAGLVNLILACSGKLSDHPSAMLFTETFQWFPFGKGSVKFYLEKVLCCPLSMIPTIYGLRLKSCIELGFPEYVDLRRPMSPPVNLCWQKALPFRNVVMSASPALSEFLKQLANVCFDAKFPLRITHPSESDCGMLLYTPQTFSYVVNSMIQRLGGDHWLKKDVRPAEMQPNFQLARRTLDAWKEGQKILKFSAKIPSSSFNKFLHCAAVSGGPTLRFIIFPKAKHGNCSDFFGPDVHFIDNFEVKLEKSSTGFQDVSISFLLIPNHGLEKTHRAILVNKPDQSEVVVFESFESTEVEDWSFPYPFVPSKIQPEIPAPGEFHMKVDSCVESEDQFRLKIKVISSENARGPNYQALRPCESSHEITLEVIQFENFKPLSLSFPYPILAEEMRITLYRSWDHLDLVLKKALWEPWPCEYRPANDLHNVLDPDQLKPWKEEESLQPSLENHFRNQFNIIDRENTESPLAIVPCVMRFLFLDLSRFVSIQRKNAPTPDWFFRVHHPVSITPTGRPVLLLSALDFRLAKKLVKVGIWNEKNHDESLIFLKPRVASWRYQRGSRSLAANLQQSQPVETKAAISVNDEDDHDYDVPEEIEEVLNEILQALRDKNREVQYSTAKGIGRLTSRLSKNFADQLAKALVITPVFDREVNCRRAAASAFQEHVGRQGTFPHGIDILTTCDYLFVAQYEEYRPHLIQHLVDRKVIHWDTVIRQLTSQALHQMTFLDPESMKLILSTQILPRCTNPELYLRHGSILASGKVISALCQVAKDHQRRLPDELGDAAMESITQTCIDILEERFWRSFGGDPMRIAVCHFIQDLSSGGFPLLDAVVDRWLKALRECLASGDSNVQQSAISAVTALIGEYFRHQPVEKLTALLNHFLPEVTSNNQQARVGNALALGSMPHFLLTVSLPKVIQQLCTCALINEKTLQWAESRKNALTALSLVCTTVGIAPSSPVKMTDGLIFIYFEISGVDQVTLAGIFRTFIDGFEDYTVDSRGDIGAIVRESAMYSIQVLTNTSQQDLLEADLIRSLEELRSIIPPPPLDISTEKECFDLWMKVIRLDTYRKAVITGLVSSIGSLTESLVKSSSAPFMSYLRQLVAENKLDELNLVTRDILNLLISSVDLYCHLLRGDQVTFAKSIIHLLNLLVNRFPRVRKITATKLYETMLTLTDISPSLANHQDHGHSQRH</sequence>
<dbReference type="InParanoid" id="E9H9I5"/>
<dbReference type="GO" id="GO:0006457">
    <property type="term" value="P:protein folding"/>
    <property type="evidence" value="ECO:0000318"/>
    <property type="project" value="GO_Central"/>
</dbReference>
<evidence type="ECO:0000256" key="5">
    <source>
        <dbReference type="ARBA" id="ARBA00023242"/>
    </source>
</evidence>
<dbReference type="Pfam" id="PF25767">
    <property type="entry name" value="ARM_TBCD_2nd"/>
    <property type="match status" value="1"/>
</dbReference>
<accession>E9H9I5</accession>
<feature type="domain" description="Tubulin-folding cofactor D ARM repeats" evidence="9">
    <location>
        <begin position="825"/>
        <end position="918"/>
    </location>
</feature>
<name>E9H9I5_DAPPU</name>
<dbReference type="Gene3D" id="1.25.10.10">
    <property type="entry name" value="Leucine-rich Repeat Variant"/>
    <property type="match status" value="1"/>
</dbReference>
<dbReference type="HOGENOM" id="CLU_250199_0_0_1"/>
<proteinExistence type="inferred from homology"/>
<feature type="domain" description="DUF4470" evidence="8">
    <location>
        <begin position="2"/>
        <end position="48"/>
    </location>
</feature>
<dbReference type="GO" id="GO:0048487">
    <property type="term" value="F:beta-tubulin binding"/>
    <property type="evidence" value="ECO:0000318"/>
    <property type="project" value="GO_Central"/>
</dbReference>
<evidence type="ECO:0000313" key="10">
    <source>
        <dbReference type="EMBL" id="EFX71644.1"/>
    </source>
</evidence>
<evidence type="ECO:0000256" key="4">
    <source>
        <dbReference type="ARBA" id="ARBA00023163"/>
    </source>
</evidence>
<dbReference type="InterPro" id="IPR016024">
    <property type="entry name" value="ARM-type_fold"/>
</dbReference>
<reference evidence="10 11" key="1">
    <citation type="journal article" date="2011" name="Science">
        <title>The ecoresponsive genome of Daphnia pulex.</title>
        <authorList>
            <person name="Colbourne J.K."/>
            <person name="Pfrender M.E."/>
            <person name="Gilbert D."/>
            <person name="Thomas W.K."/>
            <person name="Tucker A."/>
            <person name="Oakley T.H."/>
            <person name="Tokishita S."/>
            <person name="Aerts A."/>
            <person name="Arnold G.J."/>
            <person name="Basu M.K."/>
            <person name="Bauer D.J."/>
            <person name="Caceres C.E."/>
            <person name="Carmel L."/>
            <person name="Casola C."/>
            <person name="Choi J.H."/>
            <person name="Detter J.C."/>
            <person name="Dong Q."/>
            <person name="Dusheyko S."/>
            <person name="Eads B.D."/>
            <person name="Frohlich T."/>
            <person name="Geiler-Samerotte K.A."/>
            <person name="Gerlach D."/>
            <person name="Hatcher P."/>
            <person name="Jogdeo S."/>
            <person name="Krijgsveld J."/>
            <person name="Kriventseva E.V."/>
            <person name="Kultz D."/>
            <person name="Laforsch C."/>
            <person name="Lindquist E."/>
            <person name="Lopez J."/>
            <person name="Manak J.R."/>
            <person name="Muller J."/>
            <person name="Pangilinan J."/>
            <person name="Patwardhan R.P."/>
            <person name="Pitluck S."/>
            <person name="Pritham E.J."/>
            <person name="Rechtsteiner A."/>
            <person name="Rho M."/>
            <person name="Rogozin I.B."/>
            <person name="Sakarya O."/>
            <person name="Salamov A."/>
            <person name="Schaack S."/>
            <person name="Shapiro H."/>
            <person name="Shiga Y."/>
            <person name="Skalitzky C."/>
            <person name="Smith Z."/>
            <person name="Souvorov A."/>
            <person name="Sung W."/>
            <person name="Tang Z."/>
            <person name="Tsuchiya D."/>
            <person name="Tu H."/>
            <person name="Vos H."/>
            <person name="Wang M."/>
            <person name="Wolf Y.I."/>
            <person name="Yamagata H."/>
            <person name="Yamada T."/>
            <person name="Ye Y."/>
            <person name="Shaw J.R."/>
            <person name="Andrews J."/>
            <person name="Crease T.J."/>
            <person name="Tang H."/>
            <person name="Lucas S.M."/>
            <person name="Robertson H.M."/>
            <person name="Bork P."/>
            <person name="Koonin E.V."/>
            <person name="Zdobnov E.M."/>
            <person name="Grigoriev I.V."/>
            <person name="Lynch M."/>
            <person name="Boore J.L."/>
        </authorList>
    </citation>
    <scope>NUCLEOTIDE SEQUENCE [LARGE SCALE GENOMIC DNA]</scope>
</reference>
<dbReference type="Pfam" id="PF14737">
    <property type="entry name" value="DUF4470"/>
    <property type="match status" value="1"/>
</dbReference>
<keyword evidence="5" id="KW-0539">Nucleus</keyword>
<dbReference type="OrthoDB" id="6336275at2759"/>